<evidence type="ECO:0000313" key="2">
    <source>
        <dbReference type="EMBL" id="CDO62534.1"/>
    </source>
</evidence>
<evidence type="ECO:0000313" key="3">
    <source>
        <dbReference type="EMBL" id="KYO02600.1"/>
    </source>
</evidence>
<proteinExistence type="predicted"/>
<organism evidence="2 5">
    <name type="scientific">Plasmodium reichenowi</name>
    <dbReference type="NCBI Taxonomy" id="5854"/>
    <lineage>
        <taxon>Eukaryota</taxon>
        <taxon>Sar</taxon>
        <taxon>Alveolata</taxon>
        <taxon>Apicomplexa</taxon>
        <taxon>Aconoidasida</taxon>
        <taxon>Haemosporida</taxon>
        <taxon>Plasmodiidae</taxon>
        <taxon>Plasmodium</taxon>
        <taxon>Plasmodium (Laverania)</taxon>
    </lineage>
</organism>
<dbReference type="EMBL" id="LT969566">
    <property type="protein sequence ID" value="SOV75873.1"/>
    <property type="molecule type" value="Genomic_DNA"/>
</dbReference>
<keyword evidence="1" id="KW-0472">Membrane</keyword>
<dbReference type="GeneID" id="24529281"/>
<sequence>MSMFLNILILIDAASVAFLLITFLMININEESLELSQAHRENGKKALVVAIILYVIFLVLLFIYKAYKNKRKLYTNFFMKKRNAPKYVQLASTYLSASDEYEQYELNKI</sequence>
<keyword evidence="1" id="KW-1133">Transmembrane helix</keyword>
<dbReference type="RefSeq" id="XP_012761181.1">
    <property type="nucleotide sequence ID" value="XM_012905727.1"/>
</dbReference>
<keyword evidence="5" id="KW-1185">Reference proteome</keyword>
<dbReference type="Proteomes" id="UP000240500">
    <property type="component" value="Chromosome 3"/>
</dbReference>
<evidence type="ECO:0000313" key="5">
    <source>
        <dbReference type="Proteomes" id="UP000027581"/>
    </source>
</evidence>
<evidence type="ECO:0000313" key="6">
    <source>
        <dbReference type="Proteomes" id="UP000076359"/>
    </source>
</evidence>
<reference evidence="2" key="1">
    <citation type="submission" date="2014-01" db="EMBL/GenBank/DDBJ databases">
        <authorList>
            <person name="Aslett M."/>
        </authorList>
    </citation>
    <scope>NUCLEOTIDE SEQUENCE</scope>
    <source>
        <strain evidence="2">CDC</strain>
    </source>
</reference>
<dbReference type="Proteomes" id="UP000076359">
    <property type="component" value="Chromosome 3"/>
</dbReference>
<reference evidence="3 6" key="3">
    <citation type="journal article" date="2016" name="Nat. Commun.">
        <title>Genomes of cryptic chimpanzee Plasmodium species reveal key evolutionary events leading to human malaria.</title>
        <authorList>
            <person name="Sundararaman S.A."/>
            <person name="Plenderleith L.J."/>
            <person name="Liu W."/>
            <person name="Loy D.E."/>
            <person name="Learn G.H."/>
            <person name="Li Y."/>
            <person name="Shaw K.S."/>
            <person name="Ayouba A."/>
            <person name="Peeters M."/>
            <person name="Speede S."/>
            <person name="Shaw G.M."/>
            <person name="Bushman F.D."/>
            <person name="Brisson D."/>
            <person name="Rayner J.C."/>
            <person name="Sharp P.M."/>
            <person name="Hahn B.H."/>
        </authorList>
    </citation>
    <scope>NUCLEOTIDE SEQUENCE [LARGE SCALE GENOMIC DNA]</scope>
    <source>
        <strain evidence="3 6">SY57</strain>
    </source>
</reference>
<gene>
    <name evidence="2" type="ORF">PRCDC_0310100</name>
    <name evidence="4" type="ORF">PRG01_0314200</name>
    <name evidence="3" type="ORF">PRSY57_0310100</name>
</gene>
<keyword evidence="1" id="KW-0812">Transmembrane</keyword>
<evidence type="ECO:0000256" key="1">
    <source>
        <dbReference type="SAM" id="Phobius"/>
    </source>
</evidence>
<evidence type="ECO:0000313" key="7">
    <source>
        <dbReference type="Proteomes" id="UP000240500"/>
    </source>
</evidence>
<dbReference type="VEuPathDB" id="PlasmoDB:PRG01_0314200"/>
<dbReference type="AlphaFoldDB" id="A0A060RSK3"/>
<evidence type="ECO:0000313" key="4">
    <source>
        <dbReference type="EMBL" id="SOV75873.1"/>
    </source>
</evidence>
<accession>A0A060RSK3</accession>
<dbReference type="EMBL" id="LVLA01000004">
    <property type="protein sequence ID" value="KYO02600.1"/>
    <property type="molecule type" value="Genomic_DNA"/>
</dbReference>
<reference evidence="2" key="2">
    <citation type="submission" date="2014-05" db="EMBL/GenBank/DDBJ databases">
        <title>The genome sequences of chimpanzee malaria parasites reveal the path to human adaptation.</title>
        <authorList>
            <person name="Otto T.D."/>
            <person name="Rayner J.C."/>
            <person name="Boehme U."/>
            <person name="Pain A."/>
            <person name="Spottiswoode N."/>
            <person name="Sanders M."/>
            <person name="Quail M."/>
            <person name="Ollomo B."/>
            <person name="Renaud F."/>
            <person name="Thomas A.W."/>
            <person name="Prugnolle F."/>
            <person name="Conway D.J."/>
            <person name="Newbold C."/>
            <person name="Berriman M."/>
        </authorList>
    </citation>
    <scope>NUCLEOTIDE SEQUENCE [LARGE SCALE GENOMIC DNA]</scope>
    <source>
        <strain evidence="2">CDC</strain>
    </source>
</reference>
<dbReference type="Proteomes" id="UP000027581">
    <property type="component" value="Unassembled WGS sequence"/>
</dbReference>
<reference evidence="4 7" key="4">
    <citation type="submission" date="2016-09" db="EMBL/GenBank/DDBJ databases">
        <authorList>
            <consortium name="Pathogen Informatics"/>
        </authorList>
    </citation>
    <scope>NUCLEOTIDE SEQUENCE [LARGE SCALE GENOMIC DNA]</scope>
</reference>
<name>A0A060RSK3_PLARE</name>
<dbReference type="VEuPathDB" id="PlasmoDB:PRCDC_0310100"/>
<dbReference type="OrthoDB" id="382158at2759"/>
<dbReference type="EMBL" id="HG810764">
    <property type="protein sequence ID" value="CDO62534.1"/>
    <property type="molecule type" value="Genomic_DNA"/>
</dbReference>
<dbReference type="KEGG" id="prei:PRSY57_0310100"/>
<protein>
    <submittedName>
        <fullName evidence="2">Uncharacterized protein</fullName>
    </submittedName>
</protein>
<feature type="transmembrane region" description="Helical" evidence="1">
    <location>
        <begin position="7"/>
        <end position="26"/>
    </location>
</feature>
<feature type="transmembrane region" description="Helical" evidence="1">
    <location>
        <begin position="46"/>
        <end position="64"/>
    </location>
</feature>